<dbReference type="Proteomes" id="UP001163321">
    <property type="component" value="Chromosome 1"/>
</dbReference>
<proteinExistence type="predicted"/>
<accession>A0ACC0WZ04</accession>
<dbReference type="EMBL" id="CM047580">
    <property type="protein sequence ID" value="KAI9923206.1"/>
    <property type="molecule type" value="Genomic_DNA"/>
</dbReference>
<evidence type="ECO:0000313" key="2">
    <source>
        <dbReference type="Proteomes" id="UP001163321"/>
    </source>
</evidence>
<reference evidence="1 2" key="1">
    <citation type="journal article" date="2022" name="bioRxiv">
        <title>The genome of the oomycete Peronosclerospora sorghi, a cosmopolitan pathogen of maize and sorghum, is inflated with dispersed pseudogenes.</title>
        <authorList>
            <person name="Fletcher K."/>
            <person name="Martin F."/>
            <person name="Isakeit T."/>
            <person name="Cavanaugh K."/>
            <person name="Magill C."/>
            <person name="Michelmore R."/>
        </authorList>
    </citation>
    <scope>NUCLEOTIDE SEQUENCE [LARGE SCALE GENOMIC DNA]</scope>
    <source>
        <strain evidence="1">P6</strain>
    </source>
</reference>
<gene>
    <name evidence="1" type="ORF">PsorP6_002279</name>
</gene>
<sequence>MNNGEQKLSPKHTSMYSAVLTMAVDGGANNRFLFTRRSTIINLFLSKGILDSGPAWSRRKHLAAVATDDYQILSRDVSGHVPSSKTGQFVEFRSWTGTKISRVGTSTCESSRYIAQHVKSKTR</sequence>
<evidence type="ECO:0000313" key="1">
    <source>
        <dbReference type="EMBL" id="KAI9923206.1"/>
    </source>
</evidence>
<name>A0ACC0WZ04_9STRA</name>
<protein>
    <submittedName>
        <fullName evidence="1">Uncharacterized protein</fullName>
    </submittedName>
</protein>
<organism evidence="1 2">
    <name type="scientific">Peronosclerospora sorghi</name>
    <dbReference type="NCBI Taxonomy" id="230839"/>
    <lineage>
        <taxon>Eukaryota</taxon>
        <taxon>Sar</taxon>
        <taxon>Stramenopiles</taxon>
        <taxon>Oomycota</taxon>
        <taxon>Peronosporomycetes</taxon>
        <taxon>Peronosporales</taxon>
        <taxon>Peronosporaceae</taxon>
        <taxon>Peronosclerospora</taxon>
    </lineage>
</organism>
<keyword evidence="2" id="KW-1185">Reference proteome</keyword>
<comment type="caution">
    <text evidence="1">The sequence shown here is derived from an EMBL/GenBank/DDBJ whole genome shotgun (WGS) entry which is preliminary data.</text>
</comment>